<dbReference type="Pfam" id="PF13650">
    <property type="entry name" value="Asp_protease_2"/>
    <property type="match status" value="1"/>
</dbReference>
<dbReference type="VEuPathDB" id="FungiDB:TREMEDRAFT_61934"/>
<proteinExistence type="predicted"/>
<dbReference type="Gene3D" id="2.40.70.10">
    <property type="entry name" value="Acid Proteases"/>
    <property type="match status" value="1"/>
</dbReference>
<protein>
    <submittedName>
        <fullName evidence="1">Uncharacterized protein</fullName>
    </submittedName>
</protein>
<keyword evidence="2" id="KW-1185">Reference proteome</keyword>
<dbReference type="AlphaFoldDB" id="A0A4Q1BPT4"/>
<accession>A0A4Q1BPT4</accession>
<comment type="caution">
    <text evidence="1">The sequence shown here is derived from an EMBL/GenBank/DDBJ whole genome shotgun (WGS) entry which is preliminary data.</text>
</comment>
<gene>
    <name evidence="1" type="ORF">M231_02859</name>
</gene>
<evidence type="ECO:0000313" key="1">
    <source>
        <dbReference type="EMBL" id="RXK39925.1"/>
    </source>
</evidence>
<organism evidence="1 2">
    <name type="scientific">Tremella mesenterica</name>
    <name type="common">Jelly fungus</name>
    <dbReference type="NCBI Taxonomy" id="5217"/>
    <lineage>
        <taxon>Eukaryota</taxon>
        <taxon>Fungi</taxon>
        <taxon>Dikarya</taxon>
        <taxon>Basidiomycota</taxon>
        <taxon>Agaricomycotina</taxon>
        <taxon>Tremellomycetes</taxon>
        <taxon>Tremellales</taxon>
        <taxon>Tremellaceae</taxon>
        <taxon>Tremella</taxon>
    </lineage>
</organism>
<sequence length="215" mass="23736">MFTTAGEGVDEGKGLDPKELAVAELCVYEDGHFITIPITNASQPKTKINVKGAQVVALWDSGATSSYINPKTVEDLGLEVIRYPEEVPVRMFDGSESIGGPITKFVETGIRVSVEDKVRMIRLDVTKLCNADVVIGWEWMKKEGVVLDVREEVIKIPCRQKREGEKLGAVFGFKEGEVLGPRDSALEDELSEGEQEELLELVPSEYHGVTVLETR</sequence>
<name>A0A4Q1BPT4_TREME</name>
<dbReference type="CDD" id="cd00303">
    <property type="entry name" value="retropepsin_like"/>
    <property type="match status" value="1"/>
</dbReference>
<dbReference type="InterPro" id="IPR021109">
    <property type="entry name" value="Peptidase_aspartic_dom_sf"/>
</dbReference>
<evidence type="ECO:0000313" key="2">
    <source>
        <dbReference type="Proteomes" id="UP000289152"/>
    </source>
</evidence>
<dbReference type="Proteomes" id="UP000289152">
    <property type="component" value="Unassembled WGS sequence"/>
</dbReference>
<dbReference type="SUPFAM" id="SSF50630">
    <property type="entry name" value="Acid proteases"/>
    <property type="match status" value="1"/>
</dbReference>
<dbReference type="EMBL" id="SDIL01000025">
    <property type="protein sequence ID" value="RXK39925.1"/>
    <property type="molecule type" value="Genomic_DNA"/>
</dbReference>
<dbReference type="InParanoid" id="A0A4Q1BPT4"/>
<reference evidence="1 2" key="1">
    <citation type="submission" date="2016-06" db="EMBL/GenBank/DDBJ databases">
        <title>Evolution of pathogenesis and genome organization in the Tremellales.</title>
        <authorList>
            <person name="Cuomo C."/>
            <person name="Litvintseva A."/>
            <person name="Heitman J."/>
            <person name="Chen Y."/>
            <person name="Sun S."/>
            <person name="Springer D."/>
            <person name="Dromer F."/>
            <person name="Young S."/>
            <person name="Zeng Q."/>
            <person name="Chapman S."/>
            <person name="Gujja S."/>
            <person name="Saif S."/>
            <person name="Birren B."/>
        </authorList>
    </citation>
    <scope>NUCLEOTIDE SEQUENCE [LARGE SCALE GENOMIC DNA]</scope>
    <source>
        <strain evidence="1 2">ATCC 28783</strain>
    </source>
</reference>
<dbReference type="OrthoDB" id="3267566at2759"/>